<dbReference type="SMART" id="SM00871">
    <property type="entry name" value="AraC_E_bind"/>
    <property type="match status" value="1"/>
</dbReference>
<dbReference type="AlphaFoldDB" id="A0A8J4H4N4"/>
<dbReference type="Pfam" id="PF00903">
    <property type="entry name" value="Glyoxalase"/>
    <property type="match status" value="2"/>
</dbReference>
<dbReference type="InterPro" id="IPR053182">
    <property type="entry name" value="YobU-like_regulator"/>
</dbReference>
<dbReference type="CDD" id="cd06587">
    <property type="entry name" value="VOC"/>
    <property type="match status" value="1"/>
</dbReference>
<comment type="caution">
    <text evidence="2">The sequence shown here is derived from an EMBL/GenBank/DDBJ whole genome shotgun (WGS) entry which is preliminary data.</text>
</comment>
<accession>A0A8J4H4N4</accession>
<dbReference type="Gene3D" id="3.10.180.10">
    <property type="entry name" value="2,3-Dihydroxybiphenyl 1,2-Dioxygenase, domain 1"/>
    <property type="match status" value="2"/>
</dbReference>
<dbReference type="InterPro" id="IPR029068">
    <property type="entry name" value="Glyas_Bleomycin-R_OHBP_Dase"/>
</dbReference>
<name>A0A8J4H4N4_9BACL</name>
<dbReference type="SUPFAM" id="SSF54593">
    <property type="entry name" value="Glyoxalase/Bleomycin resistance protein/Dihydroxybiphenyl dioxygenase"/>
    <property type="match status" value="2"/>
</dbReference>
<dbReference type="InterPro" id="IPR004360">
    <property type="entry name" value="Glyas_Fos-R_dOase_dom"/>
</dbReference>
<dbReference type="InterPro" id="IPR011256">
    <property type="entry name" value="Reg_factor_effector_dom_sf"/>
</dbReference>
<proteinExistence type="predicted"/>
<dbReference type="Gene3D" id="3.20.80.10">
    <property type="entry name" value="Regulatory factor, effector binding domain"/>
    <property type="match status" value="1"/>
</dbReference>
<dbReference type="RefSeq" id="WP_213412240.1">
    <property type="nucleotide sequence ID" value="NZ_BOVK01000028.1"/>
</dbReference>
<dbReference type="PANTHER" id="PTHR36444">
    <property type="entry name" value="TRANSCRIPTIONAL REGULATOR PROTEIN YOBU-RELATED"/>
    <property type="match status" value="1"/>
</dbReference>
<gene>
    <name evidence="2" type="ORF">XYCOK13_22600</name>
</gene>
<organism evidence="2 3">
    <name type="scientific">Xylanibacillus composti</name>
    <dbReference type="NCBI Taxonomy" id="1572762"/>
    <lineage>
        <taxon>Bacteria</taxon>
        <taxon>Bacillati</taxon>
        <taxon>Bacillota</taxon>
        <taxon>Bacilli</taxon>
        <taxon>Bacillales</taxon>
        <taxon>Paenibacillaceae</taxon>
        <taxon>Xylanibacillus</taxon>
    </lineage>
</organism>
<sequence length="424" mass="47971">MAPRAEAANVQIRIVWKDAFQVVGEKVQVNPIEAAAPSENAFARLWQRFSERTGEIPHSLPGAYGIHLFGAGCKPGSPCDYLAAVQVSRTDQVPDGMEGAAFPAGLYCVVSRKGVIDEIREAYRFYYDEWLPSSAYTSRPGAEFEYYDERYKGNADPESVMDIWFPIQPKDLPLENRVAAVFVHVSDLRRSAEWYSKLFGLPVLKERLNGGPVYWFDFPGTHLILDADTNNRLDPKWKENMEPLFMLPVRDIDEAYQYLNGKAERLFEPERHGSMAYFNFREPEGKALMACWTAQPSSDPEWTGTSPIRPMIGGVFADVKDLQAAARWYTNLLKLPYDEKMASQSIYAVPVTRGAALLLDHNRHLNGDDFTERFLVETHDIQAALAYVQEQGMRLASELRDVPEMAEFALLDPDGNRIVVAEMK</sequence>
<evidence type="ECO:0000259" key="1">
    <source>
        <dbReference type="PROSITE" id="PS51819"/>
    </source>
</evidence>
<dbReference type="Proteomes" id="UP000677918">
    <property type="component" value="Unassembled WGS sequence"/>
</dbReference>
<protein>
    <recommendedName>
        <fullName evidence="1">VOC domain-containing protein</fullName>
    </recommendedName>
</protein>
<dbReference type="PANTHER" id="PTHR36444:SF2">
    <property type="entry name" value="TRANSCRIPTIONAL REGULATOR PROTEIN YOBU-RELATED"/>
    <property type="match status" value="1"/>
</dbReference>
<dbReference type="EMBL" id="BOVK01000028">
    <property type="protein sequence ID" value="GIQ69436.1"/>
    <property type="molecule type" value="Genomic_DNA"/>
</dbReference>
<evidence type="ECO:0000313" key="2">
    <source>
        <dbReference type="EMBL" id="GIQ69436.1"/>
    </source>
</evidence>
<dbReference type="InterPro" id="IPR029442">
    <property type="entry name" value="GyrI-like"/>
</dbReference>
<reference evidence="2" key="1">
    <citation type="submission" date="2021-04" db="EMBL/GenBank/DDBJ databases">
        <title>Draft genome sequence of Xylanibacillus composti strain K13.</title>
        <authorList>
            <person name="Uke A."/>
            <person name="Chhe C."/>
            <person name="Baramee S."/>
            <person name="Kosugi A."/>
        </authorList>
    </citation>
    <scope>NUCLEOTIDE SEQUENCE</scope>
    <source>
        <strain evidence="2">K13</strain>
    </source>
</reference>
<keyword evidence="3" id="KW-1185">Reference proteome</keyword>
<dbReference type="SUPFAM" id="SSF55136">
    <property type="entry name" value="Probable bacterial effector-binding domain"/>
    <property type="match status" value="1"/>
</dbReference>
<dbReference type="PROSITE" id="PS51819">
    <property type="entry name" value="VOC"/>
    <property type="match status" value="1"/>
</dbReference>
<dbReference type="InterPro" id="IPR037523">
    <property type="entry name" value="VOC_core"/>
</dbReference>
<feature type="domain" description="VOC" evidence="1">
    <location>
        <begin position="311"/>
        <end position="423"/>
    </location>
</feature>
<dbReference type="Pfam" id="PF06445">
    <property type="entry name" value="GyrI-like"/>
    <property type="match status" value="1"/>
</dbReference>
<dbReference type="InterPro" id="IPR010499">
    <property type="entry name" value="AraC_E-bd"/>
</dbReference>
<evidence type="ECO:0000313" key="3">
    <source>
        <dbReference type="Proteomes" id="UP000677918"/>
    </source>
</evidence>